<gene>
    <name evidence="1" type="ORF">GCM10011320_11440</name>
</gene>
<organism evidence="1 2">
    <name type="scientific">Neoroseomonas lacus</name>
    <dbReference type="NCBI Taxonomy" id="287609"/>
    <lineage>
        <taxon>Bacteria</taxon>
        <taxon>Pseudomonadati</taxon>
        <taxon>Pseudomonadota</taxon>
        <taxon>Alphaproteobacteria</taxon>
        <taxon>Acetobacterales</taxon>
        <taxon>Acetobacteraceae</taxon>
        <taxon>Neoroseomonas</taxon>
    </lineage>
</organism>
<dbReference type="Proteomes" id="UP000661507">
    <property type="component" value="Unassembled WGS sequence"/>
</dbReference>
<name>A0A917K9X3_9PROT</name>
<accession>A0A917K9X3</accession>
<evidence type="ECO:0000313" key="1">
    <source>
        <dbReference type="EMBL" id="GGJ06371.1"/>
    </source>
</evidence>
<reference evidence="1" key="1">
    <citation type="journal article" date="2014" name="Int. J. Syst. Evol. Microbiol.">
        <title>Complete genome sequence of Corynebacterium casei LMG S-19264T (=DSM 44701T), isolated from a smear-ripened cheese.</title>
        <authorList>
            <consortium name="US DOE Joint Genome Institute (JGI-PGF)"/>
            <person name="Walter F."/>
            <person name="Albersmeier A."/>
            <person name="Kalinowski J."/>
            <person name="Ruckert C."/>
        </authorList>
    </citation>
    <scope>NUCLEOTIDE SEQUENCE</scope>
    <source>
        <strain evidence="1">CGMCC 1.3617</strain>
    </source>
</reference>
<evidence type="ECO:0000313" key="2">
    <source>
        <dbReference type="Proteomes" id="UP000661507"/>
    </source>
</evidence>
<evidence type="ECO:0008006" key="3">
    <source>
        <dbReference type="Google" id="ProtNLM"/>
    </source>
</evidence>
<reference evidence="1" key="2">
    <citation type="submission" date="2020-09" db="EMBL/GenBank/DDBJ databases">
        <authorList>
            <person name="Sun Q."/>
            <person name="Zhou Y."/>
        </authorList>
    </citation>
    <scope>NUCLEOTIDE SEQUENCE</scope>
    <source>
        <strain evidence="1">CGMCC 1.3617</strain>
    </source>
</reference>
<dbReference type="InterPro" id="IPR011008">
    <property type="entry name" value="Dimeric_a/b-barrel"/>
</dbReference>
<dbReference type="EMBL" id="BMKW01000002">
    <property type="protein sequence ID" value="GGJ06371.1"/>
    <property type="molecule type" value="Genomic_DNA"/>
</dbReference>
<dbReference type="RefSeq" id="WP_188965940.1">
    <property type="nucleotide sequence ID" value="NZ_BMKW01000002.1"/>
</dbReference>
<sequence>MYVTIRSYAATGSVEEIVRHVEALVLPMLKGHPGFQAYWAGRSEEGVFSVSLFDTREHAEAAHEAVRGIVAANLTELLPQPPVVTRGEVLVSA</sequence>
<keyword evidence="2" id="KW-1185">Reference proteome</keyword>
<protein>
    <recommendedName>
        <fullName evidence="3">ABM domain-containing protein</fullName>
    </recommendedName>
</protein>
<proteinExistence type="predicted"/>
<dbReference type="SUPFAM" id="SSF54909">
    <property type="entry name" value="Dimeric alpha+beta barrel"/>
    <property type="match status" value="1"/>
</dbReference>
<comment type="caution">
    <text evidence="1">The sequence shown here is derived from an EMBL/GenBank/DDBJ whole genome shotgun (WGS) entry which is preliminary data.</text>
</comment>
<dbReference type="AlphaFoldDB" id="A0A917K9X3"/>